<comment type="caution">
    <text evidence="3">The sequence shown here is derived from an EMBL/GenBank/DDBJ whole genome shotgun (WGS) entry which is preliminary data.</text>
</comment>
<reference evidence="3" key="1">
    <citation type="journal article" date="2014" name="Int. J. Syst. Evol. Microbiol.">
        <title>Complete genome sequence of Corynebacterium casei LMG S-19264T (=DSM 44701T), isolated from a smear-ripened cheese.</title>
        <authorList>
            <consortium name="US DOE Joint Genome Institute (JGI-PGF)"/>
            <person name="Walter F."/>
            <person name="Albersmeier A."/>
            <person name="Kalinowski J."/>
            <person name="Ruckert C."/>
        </authorList>
    </citation>
    <scope>NUCLEOTIDE SEQUENCE</scope>
    <source>
        <strain evidence="3">KCTC 12113</strain>
    </source>
</reference>
<dbReference type="InterPro" id="IPR001466">
    <property type="entry name" value="Beta-lactam-related"/>
</dbReference>
<dbReference type="SUPFAM" id="SSF56601">
    <property type="entry name" value="beta-lactamase/transpeptidase-like"/>
    <property type="match status" value="1"/>
</dbReference>
<dbReference type="InterPro" id="IPR012338">
    <property type="entry name" value="Beta-lactam/transpept-like"/>
</dbReference>
<evidence type="ECO:0000313" key="4">
    <source>
        <dbReference type="Proteomes" id="UP000634668"/>
    </source>
</evidence>
<dbReference type="Gene3D" id="2.40.128.600">
    <property type="match status" value="1"/>
</dbReference>
<dbReference type="Gene3D" id="3.40.710.10">
    <property type="entry name" value="DD-peptidase/beta-lactamase superfamily"/>
    <property type="match status" value="1"/>
</dbReference>
<accession>A0A918MG74</accession>
<evidence type="ECO:0000259" key="2">
    <source>
        <dbReference type="Pfam" id="PF11954"/>
    </source>
</evidence>
<dbReference type="GO" id="GO:0016787">
    <property type="term" value="F:hydrolase activity"/>
    <property type="evidence" value="ECO:0007669"/>
    <property type="project" value="UniProtKB-KW"/>
</dbReference>
<proteinExistence type="predicted"/>
<gene>
    <name evidence="3" type="ORF">GCM10007383_00940</name>
</gene>
<dbReference type="InterPro" id="IPR021860">
    <property type="entry name" value="Peptidase_S12_Pab87-rel_C"/>
</dbReference>
<evidence type="ECO:0000313" key="3">
    <source>
        <dbReference type="EMBL" id="GGW21933.1"/>
    </source>
</evidence>
<reference evidence="3" key="2">
    <citation type="submission" date="2020-09" db="EMBL/GenBank/DDBJ databases">
        <authorList>
            <person name="Sun Q."/>
            <person name="Kim S."/>
        </authorList>
    </citation>
    <scope>NUCLEOTIDE SEQUENCE</scope>
    <source>
        <strain evidence="3">KCTC 12113</strain>
    </source>
</reference>
<dbReference type="PANTHER" id="PTHR46825:SF15">
    <property type="entry name" value="BETA-LACTAMASE-RELATED DOMAIN-CONTAINING PROTEIN"/>
    <property type="match status" value="1"/>
</dbReference>
<feature type="domain" description="Beta-lactamase-related" evidence="1">
    <location>
        <begin position="7"/>
        <end position="336"/>
    </location>
</feature>
<dbReference type="PANTHER" id="PTHR46825">
    <property type="entry name" value="D-ALANYL-D-ALANINE-CARBOXYPEPTIDASE/ENDOPEPTIDASE AMPH"/>
    <property type="match status" value="1"/>
</dbReference>
<dbReference type="Proteomes" id="UP000634668">
    <property type="component" value="Unassembled WGS sequence"/>
</dbReference>
<dbReference type="EMBL" id="BMWP01000001">
    <property type="protein sequence ID" value="GGW21933.1"/>
    <property type="molecule type" value="Genomic_DNA"/>
</dbReference>
<dbReference type="AlphaFoldDB" id="A0A918MG74"/>
<dbReference type="Pfam" id="PF00144">
    <property type="entry name" value="Beta-lactamase"/>
    <property type="match status" value="1"/>
</dbReference>
<protein>
    <submittedName>
        <fullName evidence="3">Serine hydrolase</fullName>
    </submittedName>
</protein>
<dbReference type="Pfam" id="PF11954">
    <property type="entry name" value="DUF3471"/>
    <property type="match status" value="1"/>
</dbReference>
<keyword evidence="3" id="KW-0378">Hydrolase</keyword>
<dbReference type="InterPro" id="IPR050491">
    <property type="entry name" value="AmpC-like"/>
</dbReference>
<organism evidence="3 4">
    <name type="scientific">Arenibacter certesii</name>
    <dbReference type="NCBI Taxonomy" id="228955"/>
    <lineage>
        <taxon>Bacteria</taxon>
        <taxon>Pseudomonadati</taxon>
        <taxon>Bacteroidota</taxon>
        <taxon>Flavobacteriia</taxon>
        <taxon>Flavobacteriales</taxon>
        <taxon>Flavobacteriaceae</taxon>
        <taxon>Arenibacter</taxon>
    </lineage>
</organism>
<feature type="domain" description="Peptidase S12 Pab87-related C-terminal" evidence="2">
    <location>
        <begin position="387"/>
        <end position="484"/>
    </location>
</feature>
<evidence type="ECO:0000259" key="1">
    <source>
        <dbReference type="Pfam" id="PF00144"/>
    </source>
</evidence>
<keyword evidence="4" id="KW-1185">Reference proteome</keyword>
<sequence length="487" mass="54231">MSIRPNAGIAVAVVKDNEVVHLKGYGVTSILTKEAVDENTLFAIASNSKAFTTTALAILVDEGKLSWDDKVVDHIPEFKMYSPYVTENFNIQDLLTHRSGLGLGAGDLMFFPDGSDFTIGDVLQSFQYQKPVSAFRTKYDYDNLLYVVAGEVVARVSGMGWANFVETKIMDPLGMNRSVGVYQRLQDKNNVAFPHSSENGELRQLEHYTKSDASLGAAGGIYASVNDLSKWLLLNLNNGKYGANFNKQLISENNHKELWKPHTNIGFNVAPSPPYKTHFSAYGLGWLLSDKNGFIVVEHTGGLPGMLSRTMLIPELNVGIVVLTNTDPGAYSFSTIASTIADAYLGVDKTDWIANADKRLQESEAESDSITTAVWQTVAKPKSTKIDYSNFVGTYQDNWFGKVEVFLKNGKPWFTSYRSPKLNGEMFFYKANTFAVKWEYRDMPCDAFAMFTLDENGKAIGIKMKGISPYIDFSFDFQDLDLKRIDK</sequence>
<name>A0A918MG74_9FLAO</name>